<dbReference type="InterPro" id="IPR052986">
    <property type="entry name" value="VLIG_GTPase"/>
</dbReference>
<dbReference type="Proteomes" id="UP001221898">
    <property type="component" value="Unassembled WGS sequence"/>
</dbReference>
<dbReference type="PROSITE" id="PS51717">
    <property type="entry name" value="G_VLIG"/>
    <property type="match status" value="1"/>
</dbReference>
<organism evidence="3 4">
    <name type="scientific">Aldrovandia affinis</name>
    <dbReference type="NCBI Taxonomy" id="143900"/>
    <lineage>
        <taxon>Eukaryota</taxon>
        <taxon>Metazoa</taxon>
        <taxon>Chordata</taxon>
        <taxon>Craniata</taxon>
        <taxon>Vertebrata</taxon>
        <taxon>Euteleostomi</taxon>
        <taxon>Actinopterygii</taxon>
        <taxon>Neopterygii</taxon>
        <taxon>Teleostei</taxon>
        <taxon>Notacanthiformes</taxon>
        <taxon>Halosauridae</taxon>
        <taxon>Aldrovandia</taxon>
    </lineage>
</organism>
<accession>A0AAD7W5E1</accession>
<evidence type="ECO:0000313" key="3">
    <source>
        <dbReference type="EMBL" id="KAJ8384926.1"/>
    </source>
</evidence>
<gene>
    <name evidence="3" type="ORF">AAFF_G00197340</name>
</gene>
<dbReference type="GO" id="GO:0005525">
    <property type="term" value="F:GTP binding"/>
    <property type="evidence" value="ECO:0007669"/>
    <property type="project" value="InterPro"/>
</dbReference>
<evidence type="ECO:0000313" key="4">
    <source>
        <dbReference type="Proteomes" id="UP001221898"/>
    </source>
</evidence>
<evidence type="ECO:0000259" key="2">
    <source>
        <dbReference type="PROSITE" id="PS51717"/>
    </source>
</evidence>
<dbReference type="EMBL" id="JAINUG010000262">
    <property type="protein sequence ID" value="KAJ8384926.1"/>
    <property type="molecule type" value="Genomic_DNA"/>
</dbReference>
<sequence length="468" mass="52772">MADEIIKGIGVRKVVEYKKSRLPRQGEHWKSLAKLEKEECRLKNTGKECLEEYKAQLQEEKERLRNEQTKYKISKAMKCFIAAISTPDKLETALFLKWMRLKLDVRSRKDLSTLRMKFKMQCEAKEDKVHLAELDQQLMDSSLGIEHYMREMGQIYEASFYSSGGPSQEVSELPALAAELLLDGFPLELVDGDASNIPEKWVREVLMELHRKVGQQSRLLVFTVLGVQSTGKSTLLNTMFGAQFPVSSGRCTRGAFMLFCQVGEDLKRDLACDFILLIDTEGLKSPELAQLDDSYEHDNEMATLVIGLSDVTIINIAMENSTEMKDILQIAVHAFLRMSKVGKKPVCHFVHQNDGGVGAHKKNTTDRRHLLEQLNEMTIKANCQNILDSVKDLEANLQAGFLTSVDIHETLCILPIKPQDELFKRVFGCGEQCPFCKVACEAGGKDHTASHGLSSTKNLDLMAYVDVF</sequence>
<protein>
    <recommendedName>
        <fullName evidence="2">VLIG-type G domain-containing protein</fullName>
    </recommendedName>
</protein>
<reference evidence="3" key="1">
    <citation type="journal article" date="2023" name="Science">
        <title>Genome structures resolve the early diversification of teleost fishes.</title>
        <authorList>
            <person name="Parey E."/>
            <person name="Louis A."/>
            <person name="Montfort J."/>
            <person name="Bouchez O."/>
            <person name="Roques C."/>
            <person name="Iampietro C."/>
            <person name="Lluch J."/>
            <person name="Castinel A."/>
            <person name="Donnadieu C."/>
            <person name="Desvignes T."/>
            <person name="Floi Bucao C."/>
            <person name="Jouanno E."/>
            <person name="Wen M."/>
            <person name="Mejri S."/>
            <person name="Dirks R."/>
            <person name="Jansen H."/>
            <person name="Henkel C."/>
            <person name="Chen W.J."/>
            <person name="Zahm M."/>
            <person name="Cabau C."/>
            <person name="Klopp C."/>
            <person name="Thompson A.W."/>
            <person name="Robinson-Rechavi M."/>
            <person name="Braasch I."/>
            <person name="Lecointre G."/>
            <person name="Bobe J."/>
            <person name="Postlethwait J.H."/>
            <person name="Berthelot C."/>
            <person name="Roest Crollius H."/>
            <person name="Guiguen Y."/>
        </authorList>
    </citation>
    <scope>NUCLEOTIDE SEQUENCE</scope>
    <source>
        <strain evidence="3">NC1722</strain>
    </source>
</reference>
<keyword evidence="4" id="KW-1185">Reference proteome</keyword>
<feature type="domain" description="VLIG-type G" evidence="2">
    <location>
        <begin position="216"/>
        <end position="378"/>
    </location>
</feature>
<dbReference type="PANTHER" id="PTHR14819">
    <property type="entry name" value="GTP-BINDING"/>
    <property type="match status" value="1"/>
</dbReference>
<dbReference type="AlphaFoldDB" id="A0AAD7W5E1"/>
<dbReference type="SUPFAM" id="SSF52540">
    <property type="entry name" value="P-loop containing nucleoside triphosphate hydrolases"/>
    <property type="match status" value="1"/>
</dbReference>
<dbReference type="InterPro" id="IPR027417">
    <property type="entry name" value="P-loop_NTPase"/>
</dbReference>
<dbReference type="InterPro" id="IPR030383">
    <property type="entry name" value="G_VLIG_dom"/>
</dbReference>
<dbReference type="PANTHER" id="PTHR14819:SF9">
    <property type="entry name" value="UP-REGULATOR OF CELL PROLIFERATION-LIKE"/>
    <property type="match status" value="1"/>
</dbReference>
<name>A0AAD7W5E1_9TELE</name>
<proteinExistence type="predicted"/>
<comment type="caution">
    <text evidence="3">The sequence shown here is derived from an EMBL/GenBank/DDBJ whole genome shotgun (WGS) entry which is preliminary data.</text>
</comment>
<feature type="coiled-coil region" evidence="1">
    <location>
        <begin position="43"/>
        <end position="77"/>
    </location>
</feature>
<evidence type="ECO:0000256" key="1">
    <source>
        <dbReference type="SAM" id="Coils"/>
    </source>
</evidence>
<dbReference type="Gene3D" id="3.40.50.300">
    <property type="entry name" value="P-loop containing nucleotide triphosphate hydrolases"/>
    <property type="match status" value="1"/>
</dbReference>
<keyword evidence="1" id="KW-0175">Coiled coil</keyword>
<dbReference type="Pfam" id="PF25683">
    <property type="entry name" value="URGCP_GTPase"/>
    <property type="match status" value="1"/>
</dbReference>